<organism evidence="2 3">
    <name type="scientific">Tanacetum coccineum</name>
    <dbReference type="NCBI Taxonomy" id="301880"/>
    <lineage>
        <taxon>Eukaryota</taxon>
        <taxon>Viridiplantae</taxon>
        <taxon>Streptophyta</taxon>
        <taxon>Embryophyta</taxon>
        <taxon>Tracheophyta</taxon>
        <taxon>Spermatophyta</taxon>
        <taxon>Magnoliopsida</taxon>
        <taxon>eudicotyledons</taxon>
        <taxon>Gunneridae</taxon>
        <taxon>Pentapetalae</taxon>
        <taxon>asterids</taxon>
        <taxon>campanulids</taxon>
        <taxon>Asterales</taxon>
        <taxon>Asteraceae</taxon>
        <taxon>Asteroideae</taxon>
        <taxon>Anthemideae</taxon>
        <taxon>Anthemidinae</taxon>
        <taxon>Tanacetum</taxon>
    </lineage>
</organism>
<dbReference type="PANTHER" id="PTHR32410">
    <property type="entry name" value="CYSTEINE/HISTIDINE-RICH C1 DOMAIN FAMILY PROTEIN"/>
    <property type="match status" value="1"/>
</dbReference>
<feature type="region of interest" description="Disordered" evidence="1">
    <location>
        <begin position="1"/>
        <end position="23"/>
    </location>
</feature>
<accession>A0ABQ5C3Z3</accession>
<name>A0ABQ5C3Z3_9ASTR</name>
<keyword evidence="3" id="KW-1185">Reference proteome</keyword>
<gene>
    <name evidence="2" type="ORF">Tco_0890610</name>
</gene>
<evidence type="ECO:0000256" key="1">
    <source>
        <dbReference type="SAM" id="MobiDB-lite"/>
    </source>
</evidence>
<sequence length="225" mass="26247">MWSKHPENEEEYDEEEEEMDDSVPKQDIRYLCNLCSKEITWHHRYYAHPDCATSRVEPFMSIFMTPGMGRTLKNYDDAEHPDLLHLPLPDQTYSILKHLFFKENGPQVNEVNKTHISHQHPLVLVDTRCADISEPTSSKTKAISYHNPMKKIELLCDGCVRPIMRSPFYKCANEVKHCNFVLHECCTRLPAELKDHPDHPQHTLLLPKIPHKLSKVFECVGFNLD</sequence>
<evidence type="ECO:0000313" key="2">
    <source>
        <dbReference type="EMBL" id="GJT20673.1"/>
    </source>
</evidence>
<dbReference type="PANTHER" id="PTHR32410:SF161">
    <property type="entry name" value="DC1, ZINC FINGER, RING_FYVE_PHD-TYPE-RELATED"/>
    <property type="match status" value="1"/>
</dbReference>
<evidence type="ECO:0000313" key="3">
    <source>
        <dbReference type="Proteomes" id="UP001151760"/>
    </source>
</evidence>
<comment type="caution">
    <text evidence="2">The sequence shown here is derived from an EMBL/GenBank/DDBJ whole genome shotgun (WGS) entry which is preliminary data.</text>
</comment>
<dbReference type="InterPro" id="IPR053192">
    <property type="entry name" value="Vacuole_Formation_Reg"/>
</dbReference>
<reference evidence="2" key="1">
    <citation type="journal article" date="2022" name="Int. J. Mol. Sci.">
        <title>Draft Genome of Tanacetum Coccineum: Genomic Comparison of Closely Related Tanacetum-Family Plants.</title>
        <authorList>
            <person name="Yamashiro T."/>
            <person name="Shiraishi A."/>
            <person name="Nakayama K."/>
            <person name="Satake H."/>
        </authorList>
    </citation>
    <scope>NUCLEOTIDE SEQUENCE</scope>
</reference>
<reference evidence="2" key="2">
    <citation type="submission" date="2022-01" db="EMBL/GenBank/DDBJ databases">
        <authorList>
            <person name="Yamashiro T."/>
            <person name="Shiraishi A."/>
            <person name="Satake H."/>
            <person name="Nakayama K."/>
        </authorList>
    </citation>
    <scope>NUCLEOTIDE SEQUENCE</scope>
</reference>
<feature type="compositionally biased region" description="Acidic residues" evidence="1">
    <location>
        <begin position="8"/>
        <end position="21"/>
    </location>
</feature>
<protein>
    <recommendedName>
        <fullName evidence="4">DC1 domain-containing protein</fullName>
    </recommendedName>
</protein>
<proteinExistence type="predicted"/>
<evidence type="ECO:0008006" key="4">
    <source>
        <dbReference type="Google" id="ProtNLM"/>
    </source>
</evidence>
<dbReference type="Proteomes" id="UP001151760">
    <property type="component" value="Unassembled WGS sequence"/>
</dbReference>
<dbReference type="EMBL" id="BQNB010013824">
    <property type="protein sequence ID" value="GJT20673.1"/>
    <property type="molecule type" value="Genomic_DNA"/>
</dbReference>